<gene>
    <name evidence="7" type="ORF">CEUTPL_LOCUS2193</name>
</gene>
<reference evidence="7" key="1">
    <citation type="submission" date="2022-01" db="EMBL/GenBank/DDBJ databases">
        <authorList>
            <person name="King R."/>
        </authorList>
    </citation>
    <scope>NUCLEOTIDE SEQUENCE</scope>
</reference>
<comment type="similarity">
    <text evidence="3">Belongs to the SOWAH family.</text>
</comment>
<feature type="compositionally biased region" description="Pro residues" evidence="5">
    <location>
        <begin position="129"/>
        <end position="143"/>
    </location>
</feature>
<keyword evidence="2 4" id="KW-0040">ANK repeat</keyword>
<dbReference type="SUPFAM" id="SSF48403">
    <property type="entry name" value="Ankyrin repeat"/>
    <property type="match status" value="1"/>
</dbReference>
<dbReference type="InterPro" id="IPR036770">
    <property type="entry name" value="Ankyrin_rpt-contain_sf"/>
</dbReference>
<feature type="repeat" description="ANK" evidence="4">
    <location>
        <begin position="312"/>
        <end position="334"/>
    </location>
</feature>
<dbReference type="Proteomes" id="UP001152799">
    <property type="component" value="Chromosome 10"/>
</dbReference>
<dbReference type="AlphaFoldDB" id="A0A9P0DKI6"/>
<feature type="compositionally biased region" description="Polar residues" evidence="5">
    <location>
        <begin position="456"/>
        <end position="484"/>
    </location>
</feature>
<accession>A0A9P0DKI6</accession>
<feature type="compositionally biased region" description="Basic and acidic residues" evidence="5">
    <location>
        <begin position="188"/>
        <end position="204"/>
    </location>
</feature>
<feature type="region of interest" description="Disordered" evidence="5">
    <location>
        <begin position="85"/>
        <end position="241"/>
    </location>
</feature>
<name>A0A9P0DKI6_9CUCU</name>
<organism evidence="7 8">
    <name type="scientific">Ceutorhynchus assimilis</name>
    <name type="common">cabbage seed weevil</name>
    <dbReference type="NCBI Taxonomy" id="467358"/>
    <lineage>
        <taxon>Eukaryota</taxon>
        <taxon>Metazoa</taxon>
        <taxon>Ecdysozoa</taxon>
        <taxon>Arthropoda</taxon>
        <taxon>Hexapoda</taxon>
        <taxon>Insecta</taxon>
        <taxon>Pterygota</taxon>
        <taxon>Neoptera</taxon>
        <taxon>Endopterygota</taxon>
        <taxon>Coleoptera</taxon>
        <taxon>Polyphaga</taxon>
        <taxon>Cucujiformia</taxon>
        <taxon>Curculionidae</taxon>
        <taxon>Ceutorhynchinae</taxon>
        <taxon>Ceutorhynchus</taxon>
    </lineage>
</organism>
<evidence type="ECO:0000313" key="7">
    <source>
        <dbReference type="EMBL" id="CAH1123173.1"/>
    </source>
</evidence>
<evidence type="ECO:0000256" key="3">
    <source>
        <dbReference type="ARBA" id="ARBA00038122"/>
    </source>
</evidence>
<dbReference type="PROSITE" id="PS50088">
    <property type="entry name" value="ANK_REPEAT"/>
    <property type="match status" value="1"/>
</dbReference>
<dbReference type="PROSITE" id="PS50297">
    <property type="entry name" value="ANK_REP_REGION"/>
    <property type="match status" value="1"/>
</dbReference>
<feature type="compositionally biased region" description="Polar residues" evidence="5">
    <location>
        <begin position="116"/>
        <end position="126"/>
    </location>
</feature>
<feature type="region of interest" description="Disordered" evidence="5">
    <location>
        <begin position="411"/>
        <end position="501"/>
    </location>
</feature>
<dbReference type="PANTHER" id="PTHR14491">
    <property type="entry name" value="SOSONDOWAH, ISOFORM G"/>
    <property type="match status" value="1"/>
</dbReference>
<evidence type="ECO:0000313" key="8">
    <source>
        <dbReference type="Proteomes" id="UP001152799"/>
    </source>
</evidence>
<dbReference type="PANTHER" id="PTHR14491:SF7">
    <property type="entry name" value="SOSONDOWAH, ISOFORM G"/>
    <property type="match status" value="1"/>
</dbReference>
<dbReference type="InterPro" id="IPR002110">
    <property type="entry name" value="Ankyrin_rpt"/>
</dbReference>
<dbReference type="OrthoDB" id="60433at2759"/>
<evidence type="ECO:0000256" key="1">
    <source>
        <dbReference type="ARBA" id="ARBA00022737"/>
    </source>
</evidence>
<dbReference type="Gene3D" id="1.25.40.20">
    <property type="entry name" value="Ankyrin repeat-containing domain"/>
    <property type="match status" value="1"/>
</dbReference>
<protein>
    <recommendedName>
        <fullName evidence="6">SOWAHA-C winged helix-turn-helix domain-containing protein</fullName>
    </recommendedName>
</protein>
<dbReference type="Pfam" id="PF12796">
    <property type="entry name" value="Ank_2"/>
    <property type="match status" value="1"/>
</dbReference>
<sequence>MASSEFNFQLIFDYFKENGGKVKNRDAVRYFKRYLTDPATKDENRRKFKEYVNTLAHTRLEGDEKVLILKSKYLNSQELSLHSSTSSLNSNLAPNDPRNNVGLPLSPLGNNNNGNFQLYSSTSSLCTPPRQPPPYRNPPPVSSPSPSLDSVSLSSNSTQDDRPLAPPRQHRSNSRGNLLDAENLSTPTREENLEKGGLSVKERTQQFNRMASVEDDLSPRVSKSAEKDRGKNWGLDDTDESTLTPLEPKKCQEWYVTASRGDCQELLRLARDEPRLVNRKTVLHWGAKYGNAEIIKIFAGRYKVDVNGKTNGGYTPLHISAQFDHKDIFKLLIEVYKADTKIRDYSGRTAEYYLLSKEQKENNSVTLRKIKGRKKQSDKDLGFLRIGSLNVRVKKTTEAFSNFLGVGSSGTINPSDSMSEKVHKGWGSADNVNKDSIMAAPKGHISRKKSKRATDSGLSSTPSTPKTPVKNYSSSSLPIQTNHINDSDSDTAAGFDSNWKN</sequence>
<proteinExistence type="inferred from homology"/>
<dbReference type="SMART" id="SM00248">
    <property type="entry name" value="ANK"/>
    <property type="match status" value="2"/>
</dbReference>
<keyword evidence="1" id="KW-0677">Repeat</keyword>
<evidence type="ECO:0000256" key="2">
    <source>
        <dbReference type="ARBA" id="ARBA00023043"/>
    </source>
</evidence>
<evidence type="ECO:0000259" key="6">
    <source>
        <dbReference type="Pfam" id="PF25877"/>
    </source>
</evidence>
<feature type="compositionally biased region" description="Low complexity" evidence="5">
    <location>
        <begin position="144"/>
        <end position="158"/>
    </location>
</feature>
<feature type="domain" description="SOWAHA-C winged helix-turn-helix" evidence="6">
    <location>
        <begin position="6"/>
        <end position="78"/>
    </location>
</feature>
<dbReference type="InterPro" id="IPR058889">
    <property type="entry name" value="WHD_SOWAHA-C"/>
</dbReference>
<dbReference type="EMBL" id="OU892286">
    <property type="protein sequence ID" value="CAH1123173.1"/>
    <property type="molecule type" value="Genomic_DNA"/>
</dbReference>
<dbReference type="Pfam" id="PF25877">
    <property type="entry name" value="WHD_SOWAH"/>
    <property type="match status" value="1"/>
</dbReference>
<feature type="compositionally biased region" description="Low complexity" evidence="5">
    <location>
        <begin position="85"/>
        <end position="115"/>
    </location>
</feature>
<evidence type="ECO:0000256" key="4">
    <source>
        <dbReference type="PROSITE-ProRule" id="PRU00023"/>
    </source>
</evidence>
<evidence type="ECO:0000256" key="5">
    <source>
        <dbReference type="SAM" id="MobiDB-lite"/>
    </source>
</evidence>
<keyword evidence="8" id="KW-1185">Reference proteome</keyword>